<accession>A0A2A6BU57</accession>
<proteinExistence type="predicted"/>
<organism evidence="1 2">
    <name type="scientific">Pristionchus pacificus</name>
    <name type="common">Parasitic nematode worm</name>
    <dbReference type="NCBI Taxonomy" id="54126"/>
    <lineage>
        <taxon>Eukaryota</taxon>
        <taxon>Metazoa</taxon>
        <taxon>Ecdysozoa</taxon>
        <taxon>Nematoda</taxon>
        <taxon>Chromadorea</taxon>
        <taxon>Rhabditida</taxon>
        <taxon>Rhabditina</taxon>
        <taxon>Diplogasteromorpha</taxon>
        <taxon>Diplogasteroidea</taxon>
        <taxon>Neodiplogasteridae</taxon>
        <taxon>Pristionchus</taxon>
    </lineage>
</organism>
<keyword evidence="2" id="KW-1185">Reference proteome</keyword>
<name>A0A2A6BU57_PRIPA</name>
<gene>
    <name evidence="1" type="primary">WBGene00281798</name>
</gene>
<reference evidence="2" key="1">
    <citation type="journal article" date="2008" name="Nat. Genet.">
        <title>The Pristionchus pacificus genome provides a unique perspective on nematode lifestyle and parasitism.</title>
        <authorList>
            <person name="Dieterich C."/>
            <person name="Clifton S.W."/>
            <person name="Schuster L.N."/>
            <person name="Chinwalla A."/>
            <person name="Delehaunty K."/>
            <person name="Dinkelacker I."/>
            <person name="Fulton L."/>
            <person name="Fulton R."/>
            <person name="Godfrey J."/>
            <person name="Minx P."/>
            <person name="Mitreva M."/>
            <person name="Roeseler W."/>
            <person name="Tian H."/>
            <person name="Witte H."/>
            <person name="Yang S.P."/>
            <person name="Wilson R.K."/>
            <person name="Sommer R.J."/>
        </authorList>
    </citation>
    <scope>NUCLEOTIDE SEQUENCE [LARGE SCALE GENOMIC DNA]</scope>
    <source>
        <strain evidence="2">PS312</strain>
    </source>
</reference>
<evidence type="ECO:0000313" key="2">
    <source>
        <dbReference type="Proteomes" id="UP000005239"/>
    </source>
</evidence>
<sequence>MSTLPDNFTNGFIIGEEADPDQVAPSLRYFKILSNSAFKHSYIYKLIIFNGLANCLQYYAYMLSNSMGIIPNMHGYFAYLMNNNLVHLSNFFHLLSFCVQSSTSLLITLNRLLSMIRTIQLRNNDGKFFKVACIFSCILPFAVSVPVFFSLILSLICSAVIHLLLISIIVLTSKFQATILTAFLSPVVALYTGSPFWSLVIFVPSYQYVQIAYVFFWFSVIFASITFSLAFYTYFRILYSSAFKQSNIYKLIIFNGVANCMQYYAYMLSNSMGVLPNLHEYFAFLIKHNLVQFSNFCHLLSFSIQSSTTLLIALNRMLSIINASSLRKVDGTFFKAASVLSCLLPFAVSTPVFFSYCFYDPVKSPTGQTHYIPVVFPMNFLVPWALYVLITSFLSNILSGALAYQLMKFDAKPVKIINQLLSAKFQATVVSAFLSPVVALYTAAPF</sequence>
<evidence type="ECO:0000313" key="1">
    <source>
        <dbReference type="EnsemblMetazoa" id="PPA43429.1"/>
    </source>
</evidence>
<dbReference type="Proteomes" id="UP000005239">
    <property type="component" value="Unassembled WGS sequence"/>
</dbReference>
<accession>A0A8R1V0J6</accession>
<reference evidence="1" key="2">
    <citation type="submission" date="2022-06" db="UniProtKB">
        <authorList>
            <consortium name="EnsemblMetazoa"/>
        </authorList>
    </citation>
    <scope>IDENTIFICATION</scope>
    <source>
        <strain evidence="1">PS312</strain>
    </source>
</reference>
<dbReference type="AlphaFoldDB" id="A0A2A6BU57"/>
<protein>
    <submittedName>
        <fullName evidence="1">Uncharacterized protein</fullName>
    </submittedName>
</protein>
<dbReference type="EnsemblMetazoa" id="PPA43429.1">
    <property type="protein sequence ID" value="PPA43429.1"/>
    <property type="gene ID" value="WBGene00281798"/>
</dbReference>